<evidence type="ECO:0000313" key="1">
    <source>
        <dbReference type="EMBL" id="GAF79328.1"/>
    </source>
</evidence>
<name>X0SE48_9ZZZZ</name>
<organism evidence="1">
    <name type="scientific">marine sediment metagenome</name>
    <dbReference type="NCBI Taxonomy" id="412755"/>
    <lineage>
        <taxon>unclassified sequences</taxon>
        <taxon>metagenomes</taxon>
        <taxon>ecological metagenomes</taxon>
    </lineage>
</organism>
<feature type="non-terminal residue" evidence="1">
    <location>
        <position position="1"/>
    </location>
</feature>
<dbReference type="AlphaFoldDB" id="X0SE48"/>
<proteinExistence type="predicted"/>
<sequence length="455" mass="50192">YEIKTEEECSPSTFRVRRQVEPTEEYCPKLFRFLQGTTPVCVDCENPYEKCEVKSFELPQTINKGFLGWKEYIKGAVDPKFLAYYQKFPEGEEKSWQFESKTLFMIGLGVRATFTTLIPFSGAMKFWKVNKLVRLTEGLEGLDGAARARRLKRIGKQLDRLKEAGRLDEGLEALVKLNTRGLAGVNAEVITDDVAGKILKEIADIRANPTLFKSSVLDSHGIPVGGKFTSEGENTLRSAMSKIKTESGLNYRLANKGVDDLISAASEARITDAADVAKILRGADDIDVVAEGVARAVSVTRLGQIGKKIGFKKMIRAYLKKDKEGNIIGGSLEKPLRKGLEGLKELKKIDPDFYKRAIEETDTLMKEFIKIDDAGNLIADFNALFGKVDVDILANILRTADDVGRPTALGVHVGEMSDLLNAKTWGKGTLYGSVKATFGDIKGVTKAEQAKSFIT</sequence>
<feature type="non-terminal residue" evidence="1">
    <location>
        <position position="455"/>
    </location>
</feature>
<gene>
    <name evidence="1" type="ORF">S01H1_08813</name>
</gene>
<protein>
    <submittedName>
        <fullName evidence="1">Uncharacterized protein</fullName>
    </submittedName>
</protein>
<dbReference type="EMBL" id="BARS01004509">
    <property type="protein sequence ID" value="GAF79328.1"/>
    <property type="molecule type" value="Genomic_DNA"/>
</dbReference>
<reference evidence="1" key="1">
    <citation type="journal article" date="2014" name="Front. Microbiol.">
        <title>High frequency of phylogenetically diverse reductive dehalogenase-homologous genes in deep subseafloor sedimentary metagenomes.</title>
        <authorList>
            <person name="Kawai M."/>
            <person name="Futagami T."/>
            <person name="Toyoda A."/>
            <person name="Takaki Y."/>
            <person name="Nishi S."/>
            <person name="Hori S."/>
            <person name="Arai W."/>
            <person name="Tsubouchi T."/>
            <person name="Morono Y."/>
            <person name="Uchiyama I."/>
            <person name="Ito T."/>
            <person name="Fujiyama A."/>
            <person name="Inagaki F."/>
            <person name="Takami H."/>
        </authorList>
    </citation>
    <scope>NUCLEOTIDE SEQUENCE</scope>
    <source>
        <strain evidence="1">Expedition CK06-06</strain>
    </source>
</reference>
<comment type="caution">
    <text evidence="1">The sequence shown here is derived from an EMBL/GenBank/DDBJ whole genome shotgun (WGS) entry which is preliminary data.</text>
</comment>
<accession>X0SE48</accession>